<dbReference type="SMART" id="SM00671">
    <property type="entry name" value="SEL1"/>
    <property type="match status" value="1"/>
</dbReference>
<comment type="caution">
    <text evidence="1">The sequence shown here is derived from an EMBL/GenBank/DDBJ whole genome shotgun (WGS) entry which is preliminary data.</text>
</comment>
<dbReference type="Gene3D" id="1.25.40.10">
    <property type="entry name" value="Tetratricopeptide repeat domain"/>
    <property type="match status" value="1"/>
</dbReference>
<dbReference type="EMBL" id="ABMABF030000045">
    <property type="protein sequence ID" value="EMJ5136596.1"/>
    <property type="molecule type" value="Genomic_DNA"/>
</dbReference>
<gene>
    <name evidence="1" type="ORF">RG298_003886</name>
    <name evidence="2" type="ORF">RG298_004412</name>
</gene>
<proteinExistence type="predicted"/>
<name>A0AAI9GJS7_PROST</name>
<dbReference type="InterPro" id="IPR011990">
    <property type="entry name" value="TPR-like_helical_dom_sf"/>
</dbReference>
<protein>
    <submittedName>
        <fullName evidence="1">Sel1 repeat family protein</fullName>
    </submittedName>
</protein>
<dbReference type="EMBL" id="ABMABF030000016">
    <property type="protein sequence ID" value="EMJ5136099.1"/>
    <property type="molecule type" value="Genomic_DNA"/>
</dbReference>
<dbReference type="PROSITE" id="PS51257">
    <property type="entry name" value="PROKAR_LIPOPROTEIN"/>
    <property type="match status" value="1"/>
</dbReference>
<accession>A0AAI9GJS7</accession>
<dbReference type="SUPFAM" id="SSF81901">
    <property type="entry name" value="HCP-like"/>
    <property type="match status" value="1"/>
</dbReference>
<evidence type="ECO:0000313" key="2">
    <source>
        <dbReference type="EMBL" id="EMJ5136596.1"/>
    </source>
</evidence>
<dbReference type="InterPro" id="IPR006597">
    <property type="entry name" value="Sel1-like"/>
</dbReference>
<reference evidence="1" key="1">
    <citation type="submission" date="2024-02" db="EMBL/GenBank/DDBJ databases">
        <authorList>
            <consortium name="Clinical and Environmental Microbiology Branch: Whole genome sequencing antimicrobial resistance pathogens in the healthcare setting"/>
        </authorList>
    </citation>
    <scope>NUCLEOTIDE SEQUENCE</scope>
    <source>
        <strain evidence="1">2021GO-0154</strain>
    </source>
</reference>
<evidence type="ECO:0000313" key="1">
    <source>
        <dbReference type="EMBL" id="EMJ5136099.1"/>
    </source>
</evidence>
<sequence>MKIFTIVLFVLFLSGCCILNKERKEIIPSYRMLNYNYPSNYIKFDNSIKDKNPEPRNLNDFLNVKFKSENGDAESSFLMSMLHYNDSNCSSIIILDTKPNQNCLLAVEYLKKSLEQNPEYDLALFELGKMYAEGIGFKRNRQKAVYYLDRVMNKGEKGSELSCEYLIYLHISNDDGEGVDLKQAQHYAEIGMKNGSQFCTRHYGSFKKLD</sequence>
<organism evidence="1">
    <name type="scientific">Providencia stuartii</name>
    <dbReference type="NCBI Taxonomy" id="588"/>
    <lineage>
        <taxon>Bacteria</taxon>
        <taxon>Pseudomonadati</taxon>
        <taxon>Pseudomonadota</taxon>
        <taxon>Gammaproteobacteria</taxon>
        <taxon>Enterobacterales</taxon>
        <taxon>Morganellaceae</taxon>
        <taxon>Providencia</taxon>
    </lineage>
</organism>
<dbReference type="AlphaFoldDB" id="A0AAI9GJS7"/>